<reference evidence="9 10" key="1">
    <citation type="journal article" date="2015" name="Antonie Van Leeuwenhoek">
        <title>Streptomyces klenkii sp. nov., isolated from deep marine sediment.</title>
        <authorList>
            <person name="Veyisoglu A."/>
            <person name="Sahin N."/>
        </authorList>
    </citation>
    <scope>NUCLEOTIDE SEQUENCE [LARGE SCALE GENOMIC DNA]</scope>
    <source>
        <strain evidence="9 10">KCTC 29202</strain>
    </source>
</reference>
<proteinExistence type="predicted"/>
<keyword evidence="2 5" id="KW-0547">Nucleotide-binding</keyword>
<evidence type="ECO:0000259" key="8">
    <source>
        <dbReference type="PROSITE" id="PS50011"/>
    </source>
</evidence>
<dbReference type="InterPro" id="IPR018391">
    <property type="entry name" value="PQQ_b-propeller_rpt"/>
</dbReference>
<evidence type="ECO:0000313" key="10">
    <source>
        <dbReference type="Proteomes" id="UP000270343"/>
    </source>
</evidence>
<dbReference type="SUPFAM" id="SSF56112">
    <property type="entry name" value="Protein kinase-like (PK-like)"/>
    <property type="match status" value="1"/>
</dbReference>
<name>A0A3B0BTJ7_9ACTN</name>
<dbReference type="Pfam" id="PF00069">
    <property type="entry name" value="Pkinase"/>
    <property type="match status" value="1"/>
</dbReference>
<dbReference type="Gene3D" id="2.130.10.10">
    <property type="entry name" value="YVTN repeat-like/Quinoprotein amine dehydrogenase"/>
    <property type="match status" value="1"/>
</dbReference>
<feature type="region of interest" description="Disordered" evidence="6">
    <location>
        <begin position="312"/>
        <end position="339"/>
    </location>
</feature>
<evidence type="ECO:0000256" key="2">
    <source>
        <dbReference type="ARBA" id="ARBA00022741"/>
    </source>
</evidence>
<evidence type="ECO:0000313" key="9">
    <source>
        <dbReference type="EMBL" id="RKN76160.1"/>
    </source>
</evidence>
<dbReference type="SUPFAM" id="SSF50998">
    <property type="entry name" value="Quinoprotein alcohol dehydrogenase-like"/>
    <property type="match status" value="1"/>
</dbReference>
<dbReference type="InterPro" id="IPR015943">
    <property type="entry name" value="WD40/YVTN_repeat-like_dom_sf"/>
</dbReference>
<dbReference type="EMBL" id="RBAM01000002">
    <property type="protein sequence ID" value="RKN76160.1"/>
    <property type="molecule type" value="Genomic_DNA"/>
</dbReference>
<keyword evidence="4 5" id="KW-0067">ATP-binding</keyword>
<accession>A0A3B0BTJ7</accession>
<keyword evidence="10" id="KW-1185">Reference proteome</keyword>
<feature type="compositionally biased region" description="Basic and acidic residues" evidence="6">
    <location>
        <begin position="367"/>
        <end position="376"/>
    </location>
</feature>
<dbReference type="InterPro" id="IPR011009">
    <property type="entry name" value="Kinase-like_dom_sf"/>
</dbReference>
<evidence type="ECO:0000256" key="3">
    <source>
        <dbReference type="ARBA" id="ARBA00022777"/>
    </source>
</evidence>
<dbReference type="Pfam" id="PF13360">
    <property type="entry name" value="PQQ_2"/>
    <property type="match status" value="1"/>
</dbReference>
<evidence type="ECO:0000256" key="4">
    <source>
        <dbReference type="ARBA" id="ARBA00022840"/>
    </source>
</evidence>
<dbReference type="InterPro" id="IPR017441">
    <property type="entry name" value="Protein_kinase_ATP_BS"/>
</dbReference>
<keyword evidence="9" id="KW-0723">Serine/threonine-protein kinase</keyword>
<dbReference type="PROSITE" id="PS00107">
    <property type="entry name" value="PROTEIN_KINASE_ATP"/>
    <property type="match status" value="1"/>
</dbReference>
<evidence type="ECO:0000256" key="7">
    <source>
        <dbReference type="SAM" id="Phobius"/>
    </source>
</evidence>
<dbReference type="InterPro" id="IPR002372">
    <property type="entry name" value="PQQ_rpt_dom"/>
</dbReference>
<dbReference type="InterPro" id="IPR000719">
    <property type="entry name" value="Prot_kinase_dom"/>
</dbReference>
<keyword evidence="7" id="KW-1133">Transmembrane helix</keyword>
<feature type="region of interest" description="Disordered" evidence="6">
    <location>
        <begin position="356"/>
        <end position="401"/>
    </location>
</feature>
<dbReference type="PROSITE" id="PS50011">
    <property type="entry name" value="PROTEIN_KINASE_DOM"/>
    <property type="match status" value="1"/>
</dbReference>
<keyword evidence="1" id="KW-0808">Transferase</keyword>
<protein>
    <submittedName>
        <fullName evidence="9">Serine/threonine protein kinase</fullName>
    </submittedName>
</protein>
<feature type="transmembrane region" description="Helical" evidence="7">
    <location>
        <begin position="418"/>
        <end position="440"/>
    </location>
</feature>
<sequence length="880" mass="89433">MSVAVLEPLRETTPRRIGPYELLARLGSGGMGDVHLARGPEGTVALKTVRADLAGEPGFRARFRREIAVARSVDSPHVARLTGGDADADPPWLATEYVPGPTLAEAVRLAGPLPAATVQALGAHLVRALHAVHAAPALHRDLKPGNVLLAADGPRLIDFGIARTPDATTLTGTGLMVGTPAFMSPEHVRGGRHVVAASDVFCLASVLCYAATGEDPFGDGPLAAVLHRVLQAKADLSSVPDPLRGILADCLRPDPAERPGTQALTARLGAPAQGDFAWPAAVRERIADDRAEAAAAAAPPAHPLAGYAMAPAVSSRRDGDQPPAGHPAVPDGPEAGAAPPVAAAGVARHGGGLEVADLAGSVPGTSSRRDGDHPLEGHPAVPGRPDVRTAPPAPAGGLHGLPTMGVAPQPAARKRGRAVVTFGIAGIVAALVGGAAVFWVSQGRGGSPGDGEAAAAGNKTPAAAGQDGVDEAGGPDRAGTLPAPDAAARPAGWHAWSGRLSKGPLGCAADATALVCRLVDGSYEAVGAGDGKQLWRYDPVKRPEETGSTAMISPTGLIMIPGGGLPPAVRAGTAVVAAGGRIQARDVASGKVRWEKSPEGAGAFKGEPLVVDGRAFVGVNVSGQGYDLYAYDLSDGRELWRKRLASVQLARAFQQDFAPVAAKDGTVYARSERGVSAYDAATGAERGESEPVAGGCGEILVQGGSVLCGERSGDRGGTHLTMHRFDARTLAPGTDTPLTGVNSGNAPHITAVNDKVFVGTDAKGPAVVVIDRTGTAPTAFRPVPIAPGLNPELLVSTPLIVGDQVLYASNDALHRMPLAGGKALRTPVEGAPGDRSEPAYDKKNGVDIAKSVRPPVALPVGGVVHIVYDQGTIRSVELPH</sequence>
<feature type="region of interest" description="Disordered" evidence="6">
    <location>
        <begin position="445"/>
        <end position="489"/>
    </location>
</feature>
<feature type="binding site" evidence="5">
    <location>
        <position position="47"/>
    </location>
    <ligand>
        <name>ATP</name>
        <dbReference type="ChEBI" id="CHEBI:30616"/>
    </ligand>
</feature>
<dbReference type="SMART" id="SM00564">
    <property type="entry name" value="PQQ"/>
    <property type="match status" value="3"/>
</dbReference>
<gene>
    <name evidence="9" type="ORF">D7231_03840</name>
</gene>
<dbReference type="Gene3D" id="3.30.200.20">
    <property type="entry name" value="Phosphorylase Kinase, domain 1"/>
    <property type="match status" value="1"/>
</dbReference>
<feature type="compositionally biased region" description="Low complexity" evidence="6">
    <location>
        <begin position="451"/>
        <end position="465"/>
    </location>
</feature>
<dbReference type="AlphaFoldDB" id="A0A3B0BTJ7"/>
<dbReference type="Proteomes" id="UP000270343">
    <property type="component" value="Unassembled WGS sequence"/>
</dbReference>
<keyword evidence="7" id="KW-0812">Transmembrane</keyword>
<comment type="caution">
    <text evidence="9">The sequence shown here is derived from an EMBL/GenBank/DDBJ whole genome shotgun (WGS) entry which is preliminary data.</text>
</comment>
<organism evidence="9 10">
    <name type="scientific">Streptomyces klenkii</name>
    <dbReference type="NCBI Taxonomy" id="1420899"/>
    <lineage>
        <taxon>Bacteria</taxon>
        <taxon>Bacillati</taxon>
        <taxon>Actinomycetota</taxon>
        <taxon>Actinomycetes</taxon>
        <taxon>Kitasatosporales</taxon>
        <taxon>Streptomycetaceae</taxon>
        <taxon>Streptomyces</taxon>
    </lineage>
</organism>
<evidence type="ECO:0000256" key="5">
    <source>
        <dbReference type="PROSITE-ProRule" id="PRU10141"/>
    </source>
</evidence>
<evidence type="ECO:0000256" key="1">
    <source>
        <dbReference type="ARBA" id="ARBA00022679"/>
    </source>
</evidence>
<evidence type="ECO:0000256" key="6">
    <source>
        <dbReference type="SAM" id="MobiDB-lite"/>
    </source>
</evidence>
<dbReference type="GO" id="GO:0004674">
    <property type="term" value="F:protein serine/threonine kinase activity"/>
    <property type="evidence" value="ECO:0007669"/>
    <property type="project" value="UniProtKB-KW"/>
</dbReference>
<dbReference type="PANTHER" id="PTHR43289">
    <property type="entry name" value="MITOGEN-ACTIVATED PROTEIN KINASE KINASE KINASE 20-RELATED"/>
    <property type="match status" value="1"/>
</dbReference>
<dbReference type="GO" id="GO:0005524">
    <property type="term" value="F:ATP binding"/>
    <property type="evidence" value="ECO:0007669"/>
    <property type="project" value="UniProtKB-UniRule"/>
</dbReference>
<keyword evidence="7" id="KW-0472">Membrane</keyword>
<keyword evidence="3 9" id="KW-0418">Kinase</keyword>
<feature type="compositionally biased region" description="Low complexity" evidence="6">
    <location>
        <begin position="327"/>
        <end position="339"/>
    </location>
</feature>
<feature type="domain" description="Protein kinase" evidence="8">
    <location>
        <begin position="20"/>
        <end position="273"/>
    </location>
</feature>
<dbReference type="Gene3D" id="1.10.510.10">
    <property type="entry name" value="Transferase(Phosphotransferase) domain 1"/>
    <property type="match status" value="1"/>
</dbReference>
<dbReference type="SMART" id="SM00220">
    <property type="entry name" value="S_TKc"/>
    <property type="match status" value="1"/>
</dbReference>
<dbReference type="InterPro" id="IPR011047">
    <property type="entry name" value="Quinoprotein_ADH-like_sf"/>
</dbReference>
<dbReference type="PANTHER" id="PTHR43289:SF34">
    <property type="entry name" value="SERINE_THREONINE-PROTEIN KINASE YBDM-RELATED"/>
    <property type="match status" value="1"/>
</dbReference>
<dbReference type="CDD" id="cd14014">
    <property type="entry name" value="STKc_PknB_like"/>
    <property type="match status" value="1"/>
</dbReference>